<evidence type="ECO:0000313" key="4">
    <source>
        <dbReference type="Proteomes" id="UP000466931"/>
    </source>
</evidence>
<dbReference type="SUPFAM" id="SSF52091">
    <property type="entry name" value="SpoIIaa-like"/>
    <property type="match status" value="1"/>
</dbReference>
<evidence type="ECO:0000256" key="1">
    <source>
        <dbReference type="ARBA" id="ARBA00009013"/>
    </source>
</evidence>
<dbReference type="NCBIfam" id="TIGR00377">
    <property type="entry name" value="ant_ant_sig"/>
    <property type="match status" value="1"/>
</dbReference>
<reference evidence="3" key="2">
    <citation type="submission" date="2020-02" db="EMBL/GenBank/DDBJ databases">
        <authorList>
            <person name="Matsumoto Y."/>
            <person name="Motooka D."/>
            <person name="Nakamura S."/>
        </authorList>
    </citation>
    <scope>NUCLEOTIDE SEQUENCE</scope>
    <source>
        <strain evidence="3">JCM 13671</strain>
    </source>
</reference>
<dbReference type="Proteomes" id="UP000466931">
    <property type="component" value="Chromosome"/>
</dbReference>
<organism evidence="3 4">
    <name type="scientific">Mycolicibacterium confluentis</name>
    <dbReference type="NCBI Taxonomy" id="28047"/>
    <lineage>
        <taxon>Bacteria</taxon>
        <taxon>Bacillati</taxon>
        <taxon>Actinomycetota</taxon>
        <taxon>Actinomycetes</taxon>
        <taxon>Mycobacteriales</taxon>
        <taxon>Mycobacteriaceae</taxon>
        <taxon>Mycolicibacterium</taxon>
    </lineage>
</organism>
<dbReference type="Pfam" id="PF01740">
    <property type="entry name" value="STAS"/>
    <property type="match status" value="1"/>
</dbReference>
<dbReference type="AlphaFoldDB" id="A0A7I7XU69"/>
<dbReference type="Gene3D" id="3.30.750.24">
    <property type="entry name" value="STAS domain"/>
    <property type="match status" value="1"/>
</dbReference>
<dbReference type="InterPro" id="IPR002645">
    <property type="entry name" value="STAS_dom"/>
</dbReference>
<keyword evidence="4" id="KW-1185">Reference proteome</keyword>
<dbReference type="RefSeq" id="WP_085153183.1">
    <property type="nucleotide sequence ID" value="NZ_AP022612.1"/>
</dbReference>
<dbReference type="EMBL" id="AP022612">
    <property type="protein sequence ID" value="BBZ32795.1"/>
    <property type="molecule type" value="Genomic_DNA"/>
</dbReference>
<dbReference type="CDD" id="cd07043">
    <property type="entry name" value="STAS_anti-anti-sigma_factors"/>
    <property type="match status" value="1"/>
</dbReference>
<dbReference type="InterPro" id="IPR036513">
    <property type="entry name" value="STAS_dom_sf"/>
</dbReference>
<reference evidence="3" key="1">
    <citation type="journal article" date="2019" name="Emerg. Microbes Infect.">
        <title>Comprehensive subspecies identification of 175 nontuberculous mycobacteria species based on 7547 genomic profiles.</title>
        <authorList>
            <person name="Matsumoto Y."/>
            <person name="Kinjo T."/>
            <person name="Motooka D."/>
            <person name="Nabeya D."/>
            <person name="Jung N."/>
            <person name="Uechi K."/>
            <person name="Horii T."/>
            <person name="Iida T."/>
            <person name="Fujita J."/>
            <person name="Nakamura S."/>
        </authorList>
    </citation>
    <scope>NUCLEOTIDE SEQUENCE [LARGE SCALE GENOMIC DNA]</scope>
    <source>
        <strain evidence="3">JCM 13671</strain>
    </source>
</reference>
<evidence type="ECO:0000313" key="3">
    <source>
        <dbReference type="EMBL" id="BBZ32795.1"/>
    </source>
</evidence>
<proteinExistence type="inferred from homology"/>
<evidence type="ECO:0000256" key="2">
    <source>
        <dbReference type="RuleBase" id="RU003749"/>
    </source>
</evidence>
<dbReference type="InterPro" id="IPR003658">
    <property type="entry name" value="Anti-sigma_ant"/>
</dbReference>
<dbReference type="GO" id="GO:0043856">
    <property type="term" value="F:anti-sigma factor antagonist activity"/>
    <property type="evidence" value="ECO:0007669"/>
    <property type="project" value="InterPro"/>
</dbReference>
<accession>A0A7I7XU69</accession>
<dbReference type="PANTHER" id="PTHR33495:SF13">
    <property type="entry name" value="ANTI-SIGMA-F FACTOR ANTAGONIST RSFB"/>
    <property type="match status" value="1"/>
</dbReference>
<gene>
    <name evidence="3" type="primary">rsfB_1</name>
    <name evidence="3" type="ORF">MCNF_14000</name>
</gene>
<sequence length="119" mass="12394">MADPLAIVIRTENHDGCTVLSVRGEIDLATAPALQDAVDGVLAGHPPALVLDLSEVDFLGSVGMTILVSAHEALGRSDRFAVVAEGPGTSRPLQLTKLDEIIPIFRTLSDAVAAVRVEG</sequence>
<dbReference type="PANTHER" id="PTHR33495">
    <property type="entry name" value="ANTI-SIGMA FACTOR ANTAGONIST TM_1081-RELATED-RELATED"/>
    <property type="match status" value="1"/>
</dbReference>
<dbReference type="PROSITE" id="PS50801">
    <property type="entry name" value="STAS"/>
    <property type="match status" value="1"/>
</dbReference>
<name>A0A7I7XU69_9MYCO</name>
<comment type="similarity">
    <text evidence="1 2">Belongs to the anti-sigma-factor antagonist family.</text>
</comment>
<protein>
    <recommendedName>
        <fullName evidence="2">Anti-sigma factor antagonist</fullName>
    </recommendedName>
</protein>